<dbReference type="Pfam" id="PF12840">
    <property type="entry name" value="HTH_20"/>
    <property type="match status" value="1"/>
</dbReference>
<organism evidence="4 5">
    <name type="scientific">Streptomyces montanus</name>
    <dbReference type="NCBI Taxonomy" id="2580423"/>
    <lineage>
        <taxon>Bacteria</taxon>
        <taxon>Bacillati</taxon>
        <taxon>Actinomycetota</taxon>
        <taxon>Actinomycetes</taxon>
        <taxon>Kitasatosporales</taxon>
        <taxon>Streptomycetaceae</taxon>
        <taxon>Streptomyces</taxon>
    </lineage>
</organism>
<dbReference type="InterPro" id="IPR011991">
    <property type="entry name" value="ArsR-like_HTH"/>
</dbReference>
<dbReference type="InterPro" id="IPR036388">
    <property type="entry name" value="WH-like_DNA-bd_sf"/>
</dbReference>
<reference evidence="4 5" key="1">
    <citation type="submission" date="2019-05" db="EMBL/GenBank/DDBJ databases">
        <title>Streptomyces sp. NEAU-C151, a novel actinomycete isolated from soil.</title>
        <authorList>
            <person name="Han L."/>
            <person name="Jiang H."/>
        </authorList>
    </citation>
    <scope>NUCLEOTIDE SEQUENCE [LARGE SCALE GENOMIC DNA]</scope>
    <source>
        <strain evidence="4 5">NEAU-C151</strain>
    </source>
</reference>
<dbReference type="Gene3D" id="3.30.530.20">
    <property type="match status" value="1"/>
</dbReference>
<evidence type="ECO:0000313" key="4">
    <source>
        <dbReference type="EMBL" id="TLS46691.1"/>
    </source>
</evidence>
<dbReference type="InterPro" id="IPR023393">
    <property type="entry name" value="START-like_dom_sf"/>
</dbReference>
<dbReference type="InterPro" id="IPR013538">
    <property type="entry name" value="ASHA1/2-like_C"/>
</dbReference>
<feature type="domain" description="HTH arsR-type" evidence="3">
    <location>
        <begin position="4"/>
        <end position="99"/>
    </location>
</feature>
<dbReference type="SMART" id="SM00418">
    <property type="entry name" value="HTH_ARSR"/>
    <property type="match status" value="1"/>
</dbReference>
<dbReference type="AlphaFoldDB" id="A0A5R9FTJ5"/>
<name>A0A5R9FTJ5_9ACTN</name>
<dbReference type="EMBL" id="VBZC01000007">
    <property type="protein sequence ID" value="TLS46691.1"/>
    <property type="molecule type" value="Genomic_DNA"/>
</dbReference>
<dbReference type="PRINTS" id="PR00778">
    <property type="entry name" value="HTHARSR"/>
</dbReference>
<feature type="domain" description="HTH cro/C1-type" evidence="2">
    <location>
        <begin position="28"/>
        <end position="55"/>
    </location>
</feature>
<evidence type="ECO:0000313" key="5">
    <source>
        <dbReference type="Proteomes" id="UP000305906"/>
    </source>
</evidence>
<comment type="caution">
    <text evidence="4">The sequence shown here is derived from an EMBL/GenBank/DDBJ whole genome shotgun (WGS) entry which is preliminary data.</text>
</comment>
<sequence length="265" mass="29873">MVAYFADVTTDLGPALKALADATRRRMLDRLRERNGQTLKELSEDLGMTRQAVSKHVTVLESANLVSAVRRGREKLHYLNPVPIQQIHERWISQYEHDRLNALSSLKTALEETTVTGPDFVYTIYIATTPEELWKALTDPEFTRRYWGAGETAVAVESDWRPGSPVAHRFAGADEPFMRGEVIEADPPRRLTYTVGFVPTPDNPAPDTRRATASFHLEETADSQVKLTIHSSDPRTEMREQVHQGWPVVLSSLKTLLETGRPMPV</sequence>
<dbReference type="Gene3D" id="1.10.10.10">
    <property type="entry name" value="Winged helix-like DNA-binding domain superfamily/Winged helix DNA-binding domain"/>
    <property type="match status" value="1"/>
</dbReference>
<comment type="similarity">
    <text evidence="1">Belongs to the AHA1 family.</text>
</comment>
<dbReference type="InterPro" id="IPR036390">
    <property type="entry name" value="WH_DNA-bd_sf"/>
</dbReference>
<accession>A0A5R9FTJ5</accession>
<dbReference type="PROSITE" id="PS50987">
    <property type="entry name" value="HTH_ARSR_2"/>
    <property type="match status" value="1"/>
</dbReference>
<protein>
    <submittedName>
        <fullName evidence="4">Metalloregulator ArsR/SmtB family transcription factor</fullName>
    </submittedName>
</protein>
<dbReference type="PROSITE" id="PS50943">
    <property type="entry name" value="HTH_CROC1"/>
    <property type="match status" value="1"/>
</dbReference>
<dbReference type="NCBIfam" id="NF033788">
    <property type="entry name" value="HTH_metalloreg"/>
    <property type="match status" value="1"/>
</dbReference>
<dbReference type="InterPro" id="IPR001387">
    <property type="entry name" value="Cro/C1-type_HTH"/>
</dbReference>
<dbReference type="InterPro" id="IPR001845">
    <property type="entry name" value="HTH_ArsR_DNA-bd_dom"/>
</dbReference>
<evidence type="ECO:0000256" key="1">
    <source>
        <dbReference type="ARBA" id="ARBA00006817"/>
    </source>
</evidence>
<dbReference type="GO" id="GO:0003700">
    <property type="term" value="F:DNA-binding transcription factor activity"/>
    <property type="evidence" value="ECO:0007669"/>
    <property type="project" value="InterPro"/>
</dbReference>
<dbReference type="CDD" id="cd00090">
    <property type="entry name" value="HTH_ARSR"/>
    <property type="match status" value="1"/>
</dbReference>
<dbReference type="PANTHER" id="PTHR38600">
    <property type="entry name" value="TRANSCRIPTIONAL REGULATORY PROTEIN"/>
    <property type="match status" value="1"/>
</dbReference>
<dbReference type="Pfam" id="PF08327">
    <property type="entry name" value="AHSA1"/>
    <property type="match status" value="1"/>
</dbReference>
<gene>
    <name evidence="4" type="ORF">FE633_08380</name>
</gene>
<keyword evidence="5" id="KW-1185">Reference proteome</keyword>
<dbReference type="CDD" id="cd08893">
    <property type="entry name" value="SRPBCC_CalC_Aha1-like_GntR-HTH"/>
    <property type="match status" value="1"/>
</dbReference>
<proteinExistence type="inferred from homology"/>
<evidence type="ECO:0000259" key="3">
    <source>
        <dbReference type="PROSITE" id="PS50987"/>
    </source>
</evidence>
<dbReference type="Proteomes" id="UP000305906">
    <property type="component" value="Unassembled WGS sequence"/>
</dbReference>
<dbReference type="PANTHER" id="PTHR38600:SF1">
    <property type="entry name" value="TRANSCRIPTIONAL REGULATORY PROTEIN"/>
    <property type="match status" value="1"/>
</dbReference>
<evidence type="ECO:0000259" key="2">
    <source>
        <dbReference type="PROSITE" id="PS50943"/>
    </source>
</evidence>
<dbReference type="SUPFAM" id="SSF55961">
    <property type="entry name" value="Bet v1-like"/>
    <property type="match status" value="1"/>
</dbReference>
<dbReference type="SUPFAM" id="SSF46785">
    <property type="entry name" value="Winged helix' DNA-binding domain"/>
    <property type="match status" value="1"/>
</dbReference>